<dbReference type="Proteomes" id="UP001059819">
    <property type="component" value="Chromosome"/>
</dbReference>
<evidence type="ECO:0000256" key="9">
    <source>
        <dbReference type="ARBA" id="ARBA00023277"/>
    </source>
</evidence>
<evidence type="ECO:0000256" key="12">
    <source>
        <dbReference type="PIRNR" id="PIRNR001365"/>
    </source>
</evidence>
<keyword evidence="9" id="KW-0119">Carbohydrate metabolism</keyword>
<dbReference type="GO" id="GO:0008747">
    <property type="term" value="F:N-acetylneuraminate lyase activity"/>
    <property type="evidence" value="ECO:0007669"/>
    <property type="project" value="UniProtKB-EC"/>
</dbReference>
<evidence type="ECO:0000256" key="10">
    <source>
        <dbReference type="ARBA" id="ARBA00039936"/>
    </source>
</evidence>
<evidence type="ECO:0000256" key="6">
    <source>
        <dbReference type="ARBA" id="ARBA00022490"/>
    </source>
</evidence>
<dbReference type="PROSITE" id="PS00665">
    <property type="entry name" value="DHDPS_1"/>
    <property type="match status" value="1"/>
</dbReference>
<keyword evidence="6" id="KW-0963">Cytoplasm</keyword>
<evidence type="ECO:0000256" key="7">
    <source>
        <dbReference type="ARBA" id="ARBA00023239"/>
    </source>
</evidence>
<accession>A0ABY5TXD3</accession>
<keyword evidence="8" id="KW-0704">Schiff base</keyword>
<evidence type="ECO:0000313" key="14">
    <source>
        <dbReference type="Proteomes" id="UP001059819"/>
    </source>
</evidence>
<dbReference type="SMART" id="SM01130">
    <property type="entry name" value="DHDPS"/>
    <property type="match status" value="1"/>
</dbReference>
<dbReference type="Gene3D" id="3.20.20.70">
    <property type="entry name" value="Aldolase class I"/>
    <property type="match status" value="1"/>
</dbReference>
<reference evidence="13" key="1">
    <citation type="submission" date="2022-08" db="EMBL/GenBank/DDBJ databases">
        <title>Complete genome sequence of Mycoplasma cottewii type strain VIS.</title>
        <authorList>
            <person name="Spergser J."/>
        </authorList>
    </citation>
    <scope>NUCLEOTIDE SEQUENCE</scope>
    <source>
        <strain evidence="13">VIS</strain>
    </source>
</reference>
<dbReference type="InterPro" id="IPR002220">
    <property type="entry name" value="DapA-like"/>
</dbReference>
<comment type="pathway">
    <text evidence="2">Amino-sugar metabolism; N-acetylneuraminate degradation.</text>
</comment>
<dbReference type="EMBL" id="CP103424">
    <property type="protein sequence ID" value="UWD35297.1"/>
    <property type="molecule type" value="Genomic_DNA"/>
</dbReference>
<protein>
    <recommendedName>
        <fullName evidence="10">N-acetylneuraminate lyase</fullName>
        <ecNumber evidence="5">4.1.3.3</ecNumber>
    </recommendedName>
</protein>
<keyword evidence="7 12" id="KW-0456">Lyase</keyword>
<evidence type="ECO:0000256" key="3">
    <source>
        <dbReference type="ARBA" id="ARBA00006324"/>
    </source>
</evidence>
<evidence type="ECO:0000256" key="4">
    <source>
        <dbReference type="ARBA" id="ARBA00011881"/>
    </source>
</evidence>
<gene>
    <name evidence="13" type="ORF">NX779_01515</name>
</gene>
<evidence type="ECO:0000256" key="8">
    <source>
        <dbReference type="ARBA" id="ARBA00023270"/>
    </source>
</evidence>
<dbReference type="Pfam" id="PF00701">
    <property type="entry name" value="DHDPS"/>
    <property type="match status" value="1"/>
</dbReference>
<comment type="catalytic activity">
    <reaction evidence="11">
        <text>aceneuramate = aldehydo-N-acetyl-D-mannosamine + pyruvate</text>
        <dbReference type="Rhea" id="RHEA:23296"/>
        <dbReference type="ChEBI" id="CHEBI:15361"/>
        <dbReference type="ChEBI" id="CHEBI:17122"/>
        <dbReference type="ChEBI" id="CHEBI:173083"/>
        <dbReference type="EC" id="4.1.3.3"/>
    </reaction>
</comment>
<name>A0ABY5TXD3_9MOLU</name>
<comment type="subcellular location">
    <subcellularLocation>
        <location evidence="1">Cytoplasm</location>
    </subcellularLocation>
</comment>
<dbReference type="EC" id="4.1.3.3" evidence="5"/>
<dbReference type="PRINTS" id="PR00146">
    <property type="entry name" value="DHPICSNTHASE"/>
</dbReference>
<organism evidence="13 14">
    <name type="scientific">Mycoplasma cottewii</name>
    <dbReference type="NCBI Taxonomy" id="51364"/>
    <lineage>
        <taxon>Bacteria</taxon>
        <taxon>Bacillati</taxon>
        <taxon>Mycoplasmatota</taxon>
        <taxon>Mollicutes</taxon>
        <taxon>Mycoplasmataceae</taxon>
        <taxon>Mycoplasma</taxon>
    </lineage>
</organism>
<dbReference type="InterPro" id="IPR013785">
    <property type="entry name" value="Aldolase_TIM"/>
</dbReference>
<evidence type="ECO:0000256" key="1">
    <source>
        <dbReference type="ARBA" id="ARBA00004496"/>
    </source>
</evidence>
<dbReference type="InterPro" id="IPR005264">
    <property type="entry name" value="NanA"/>
</dbReference>
<dbReference type="CDD" id="cd00954">
    <property type="entry name" value="NAL"/>
    <property type="match status" value="1"/>
</dbReference>
<comment type="subunit">
    <text evidence="4">Homotetramer.</text>
</comment>
<proteinExistence type="inferred from homology"/>
<dbReference type="PANTHER" id="PTHR42849:SF1">
    <property type="entry name" value="N-ACETYLNEURAMINATE LYASE"/>
    <property type="match status" value="1"/>
</dbReference>
<dbReference type="SUPFAM" id="SSF51569">
    <property type="entry name" value="Aldolase"/>
    <property type="match status" value="1"/>
</dbReference>
<keyword evidence="14" id="KW-1185">Reference proteome</keyword>
<dbReference type="NCBIfam" id="NF003164">
    <property type="entry name" value="PRK04147.1"/>
    <property type="match status" value="1"/>
</dbReference>
<sequence length="301" mass="34125">MDKLKGVFAALLIPYKKDGSIDKESLKKFIDYNIEVSGVDGLYVNGSTGEAFLLSNNERKEILEIVAKHVNKRVPLIAQVGSLNVYEAIEQAKLAEELGFDAVSAVTPFYYKFSLDQILDYYREIKKATKLPLIAYYIPILSGVNFSMEAFEKLFAIEGVEGVKFTATDLYTLERIKAKFPNKLVYYGFDEQQLSASIYNIDGFIGSTFNVNAKKAKQIFELVKQNKNKEALALQKDVNDFIDIVLANGLYAILKEIIRQHYNLDEVFCRLPMTQSISKYADKAKEIKERFLANDCSCECN</sequence>
<comment type="similarity">
    <text evidence="3">Belongs to the DapA family. NanA subfamily.</text>
</comment>
<evidence type="ECO:0000256" key="5">
    <source>
        <dbReference type="ARBA" id="ARBA00012911"/>
    </source>
</evidence>
<dbReference type="InterPro" id="IPR020624">
    <property type="entry name" value="Schiff_base-form_aldolases_CS"/>
</dbReference>
<dbReference type="RefSeq" id="WP_259430441.1">
    <property type="nucleotide sequence ID" value="NZ_CP103424.1"/>
</dbReference>
<evidence type="ECO:0000313" key="13">
    <source>
        <dbReference type="EMBL" id="UWD35297.1"/>
    </source>
</evidence>
<dbReference type="PIRSF" id="PIRSF001365">
    <property type="entry name" value="DHDPS"/>
    <property type="match status" value="1"/>
</dbReference>
<dbReference type="PANTHER" id="PTHR42849">
    <property type="entry name" value="N-ACETYLNEURAMINATE LYASE"/>
    <property type="match status" value="1"/>
</dbReference>
<evidence type="ECO:0000256" key="11">
    <source>
        <dbReference type="ARBA" id="ARBA00044906"/>
    </source>
</evidence>
<evidence type="ECO:0000256" key="2">
    <source>
        <dbReference type="ARBA" id="ARBA00004878"/>
    </source>
</evidence>